<dbReference type="PANTHER" id="PTHR11102">
    <property type="entry name" value="SEL-1-LIKE PROTEIN"/>
    <property type="match status" value="1"/>
</dbReference>
<keyword evidence="3" id="KW-1185">Reference proteome</keyword>
<dbReference type="SMART" id="SM00671">
    <property type="entry name" value="SEL1"/>
    <property type="match status" value="4"/>
</dbReference>
<evidence type="ECO:0000256" key="1">
    <source>
        <dbReference type="ARBA" id="ARBA00038101"/>
    </source>
</evidence>
<evidence type="ECO:0000313" key="3">
    <source>
        <dbReference type="Proteomes" id="UP000247409"/>
    </source>
</evidence>
<dbReference type="OrthoDB" id="10563118at2759"/>
<protein>
    <submittedName>
        <fullName evidence="2">Uncharacterized protein</fullName>
    </submittedName>
</protein>
<comment type="similarity">
    <text evidence="1">Belongs to the sel-1 family.</text>
</comment>
<dbReference type="InterPro" id="IPR006597">
    <property type="entry name" value="Sel1-like"/>
</dbReference>
<proteinExistence type="inferred from homology"/>
<reference evidence="2 3" key="1">
    <citation type="journal article" date="2018" name="Mol. Biol. Evol.">
        <title>Analysis of the draft genome of the red seaweed Gracilariopsis chorda provides insights into genome size evolution in Rhodophyta.</title>
        <authorList>
            <person name="Lee J."/>
            <person name="Yang E.C."/>
            <person name="Graf L."/>
            <person name="Yang J.H."/>
            <person name="Qiu H."/>
            <person name="Zel Zion U."/>
            <person name="Chan C.X."/>
            <person name="Stephens T.G."/>
            <person name="Weber A.P.M."/>
            <person name="Boo G.H."/>
            <person name="Boo S.M."/>
            <person name="Kim K.M."/>
            <person name="Shin Y."/>
            <person name="Jung M."/>
            <person name="Lee S.J."/>
            <person name="Yim H.S."/>
            <person name="Lee J.H."/>
            <person name="Bhattacharya D."/>
            <person name="Yoon H.S."/>
        </authorList>
    </citation>
    <scope>NUCLEOTIDE SEQUENCE [LARGE SCALE GENOMIC DNA]</scope>
    <source>
        <strain evidence="2 3">SKKU-2015</strain>
        <tissue evidence="2">Whole body</tissue>
    </source>
</reference>
<dbReference type="PANTHER" id="PTHR11102:SF160">
    <property type="entry name" value="ERAD-ASSOCIATED E3 UBIQUITIN-PROTEIN LIGASE COMPONENT HRD3"/>
    <property type="match status" value="1"/>
</dbReference>
<dbReference type="EMBL" id="NBIV01000285">
    <property type="protein sequence ID" value="PXF40535.1"/>
    <property type="molecule type" value="Genomic_DNA"/>
</dbReference>
<name>A0A2V3IEM1_9FLOR</name>
<evidence type="ECO:0000313" key="2">
    <source>
        <dbReference type="EMBL" id="PXF40535.1"/>
    </source>
</evidence>
<comment type="caution">
    <text evidence="2">The sequence shown here is derived from an EMBL/GenBank/DDBJ whole genome shotgun (WGS) entry which is preliminary data.</text>
</comment>
<dbReference type="STRING" id="448386.A0A2V3IEM1"/>
<dbReference type="InterPro" id="IPR011990">
    <property type="entry name" value="TPR-like_helical_dom_sf"/>
</dbReference>
<sequence length="611" mass="69144">MSLNNLSAVQLAKRYERAIKRFNDVDAMIQLGHMLLSGRHSSGAVGYKIDHCRGVQLLERAVKQADNPRAKALLALHFRDFGNKKQRRRVVSLLEDAFRQMGDPVSLHVLAKVLYDGDCGEKDRVRSVQLFERSLKLAPKPACMADFALVLLITPELHGEKARGLRLFKRAIKLSNESDIMHRLARLYHEGTVNLEPSFENAVKWYQRSIDVGEHCDSKYYLARLLLETPVGEYRDPTRAALLLEDALTQSYTERSLICLANVYTVHRQVANIPRAAYLLERAVCDFGSTAATVHLLNFCAFGFQGFPLDHQRAILICERHLSCTNPHRTVMMIMASILWSGSVSVRVDRERAIQVARQIENDHGIMFALMLRYDAPSRPADRKLAASYFTNFRHCYVNALLTSEQEDPRFDSVQAEQMFRLARGNLLGTDYLGWIPLYIRKSTLGLPYHGDERCFTKNVMRFCSVANITSLNLASLLLDRTSKSPEQCAEAITILECLMETELRDIAAVNLCYVLWYGVGGIAQDQPRALKMLVRFIGETRDVSARVLLASTLAERANESNWNLESSSWTLSAIRAEISDEEELQKLARLLSPKAWEVFTLQNAQGVCGE</sequence>
<dbReference type="Proteomes" id="UP000247409">
    <property type="component" value="Unassembled WGS sequence"/>
</dbReference>
<dbReference type="InterPro" id="IPR050767">
    <property type="entry name" value="Sel1_AlgK"/>
</dbReference>
<dbReference type="Pfam" id="PF08238">
    <property type="entry name" value="Sel1"/>
    <property type="match status" value="4"/>
</dbReference>
<organism evidence="2 3">
    <name type="scientific">Gracilariopsis chorda</name>
    <dbReference type="NCBI Taxonomy" id="448386"/>
    <lineage>
        <taxon>Eukaryota</taxon>
        <taxon>Rhodophyta</taxon>
        <taxon>Florideophyceae</taxon>
        <taxon>Rhodymeniophycidae</taxon>
        <taxon>Gracilariales</taxon>
        <taxon>Gracilariaceae</taxon>
        <taxon>Gracilariopsis</taxon>
    </lineage>
</organism>
<dbReference type="Gene3D" id="1.25.40.10">
    <property type="entry name" value="Tetratricopeptide repeat domain"/>
    <property type="match status" value="2"/>
</dbReference>
<dbReference type="AlphaFoldDB" id="A0A2V3IEM1"/>
<gene>
    <name evidence="2" type="ORF">BWQ96_09750</name>
</gene>
<accession>A0A2V3IEM1</accession>
<dbReference type="SUPFAM" id="SSF81901">
    <property type="entry name" value="HCP-like"/>
    <property type="match status" value="1"/>
</dbReference>